<gene>
    <name evidence="1" type="ORF">J0X12_16055</name>
</gene>
<reference evidence="1 2" key="1">
    <citation type="submission" date="2021-03" db="EMBL/GenBank/DDBJ databases">
        <title>Sneathiella sp. CAU 1612 isolated from Kang Won-do.</title>
        <authorList>
            <person name="Kim W."/>
        </authorList>
    </citation>
    <scope>NUCLEOTIDE SEQUENCE [LARGE SCALE GENOMIC DNA]</scope>
    <source>
        <strain evidence="1 2">CAU 1612</strain>
    </source>
</reference>
<protein>
    <submittedName>
        <fullName evidence="1">Uncharacterized protein</fullName>
    </submittedName>
</protein>
<comment type="caution">
    <text evidence="1">The sequence shown here is derived from an EMBL/GenBank/DDBJ whole genome shotgun (WGS) entry which is preliminary data.</text>
</comment>
<dbReference type="EMBL" id="JAFLNC010000005">
    <property type="protein sequence ID" value="MBO0335136.1"/>
    <property type="molecule type" value="Genomic_DNA"/>
</dbReference>
<sequence length="110" mass="13045">MEEIFLTRDTESGLIDVKITPENKLLKEFFETEIQDDMALIDYLVTKATHQEGKDFEITGNAFSLTLTPDRYSITPLYEDRRSPQGGPRRDFFLLLDYWRQFLENEHHKN</sequence>
<dbReference type="RefSeq" id="WP_207047446.1">
    <property type="nucleotide sequence ID" value="NZ_JAFLNC010000005.1"/>
</dbReference>
<evidence type="ECO:0000313" key="2">
    <source>
        <dbReference type="Proteomes" id="UP000664761"/>
    </source>
</evidence>
<organism evidence="1 2">
    <name type="scientific">Sneathiella sedimenti</name>
    <dbReference type="NCBI Taxonomy" id="2816034"/>
    <lineage>
        <taxon>Bacteria</taxon>
        <taxon>Pseudomonadati</taxon>
        <taxon>Pseudomonadota</taxon>
        <taxon>Alphaproteobacteria</taxon>
        <taxon>Sneathiellales</taxon>
        <taxon>Sneathiellaceae</taxon>
        <taxon>Sneathiella</taxon>
    </lineage>
</organism>
<accession>A0ABS3F9E5</accession>
<evidence type="ECO:0000313" key="1">
    <source>
        <dbReference type="EMBL" id="MBO0335136.1"/>
    </source>
</evidence>
<proteinExistence type="predicted"/>
<name>A0ABS3F9E5_9PROT</name>
<dbReference type="Proteomes" id="UP000664761">
    <property type="component" value="Unassembled WGS sequence"/>
</dbReference>
<keyword evidence="2" id="KW-1185">Reference proteome</keyword>